<feature type="region of interest" description="Disordered" evidence="11">
    <location>
        <begin position="1744"/>
        <end position="1763"/>
    </location>
</feature>
<feature type="domain" description="Ig-like" evidence="14">
    <location>
        <begin position="1319"/>
        <end position="1407"/>
    </location>
</feature>
<feature type="compositionally biased region" description="Polar residues" evidence="11">
    <location>
        <begin position="2014"/>
        <end position="2025"/>
    </location>
</feature>
<keyword evidence="8" id="KW-1015">Disulfide bond</keyword>
<dbReference type="FunFam" id="2.60.40.10:FF:000333">
    <property type="entry name" value="Down syndrome cell adhesion molecule"/>
    <property type="match status" value="2"/>
</dbReference>
<dbReference type="CDD" id="cd20958">
    <property type="entry name" value="IgI_5_Dscam"/>
    <property type="match status" value="1"/>
</dbReference>
<feature type="domain" description="Ig-like" evidence="14">
    <location>
        <begin position="720"/>
        <end position="815"/>
    </location>
</feature>
<gene>
    <name evidence="16" type="primary">Dscam2_2</name>
    <name evidence="16" type="ORF">Bhyg_08322</name>
</gene>
<dbReference type="FunFam" id="2.60.40.10:FF:001670">
    <property type="entry name" value="Down syndrome cell adhesion molecule-like protein Dscam2"/>
    <property type="match status" value="1"/>
</dbReference>
<dbReference type="InterPro" id="IPR013783">
    <property type="entry name" value="Ig-like_fold"/>
</dbReference>
<evidence type="ECO:0000256" key="10">
    <source>
        <dbReference type="PROSITE-ProRule" id="PRU00047"/>
    </source>
</evidence>
<dbReference type="InterPro" id="IPR013098">
    <property type="entry name" value="Ig_I-set"/>
</dbReference>
<dbReference type="Pfam" id="PF13927">
    <property type="entry name" value="Ig_3"/>
    <property type="match status" value="5"/>
</dbReference>
<feature type="domain" description="Fibronectin type-III" evidence="15">
    <location>
        <begin position="1121"/>
        <end position="1218"/>
    </location>
</feature>
<dbReference type="CDD" id="cd00096">
    <property type="entry name" value="Ig"/>
    <property type="match status" value="3"/>
</dbReference>
<reference evidence="16" key="1">
    <citation type="submission" date="2022-07" db="EMBL/GenBank/DDBJ databases">
        <authorList>
            <person name="Trinca V."/>
            <person name="Uliana J.V.C."/>
            <person name="Torres T.T."/>
            <person name="Ward R.J."/>
            <person name="Monesi N."/>
        </authorList>
    </citation>
    <scope>NUCLEOTIDE SEQUENCE</scope>
    <source>
        <strain evidence="16">HSMRA1968</strain>
        <tissue evidence="16">Whole embryos</tissue>
    </source>
</reference>
<evidence type="ECO:0000256" key="12">
    <source>
        <dbReference type="SAM" id="Phobius"/>
    </source>
</evidence>
<dbReference type="EMBL" id="WJQU01000002">
    <property type="protein sequence ID" value="KAJ6643362.1"/>
    <property type="molecule type" value="Genomic_DNA"/>
</dbReference>
<dbReference type="FunFam" id="2.60.40.10:FF:000104">
    <property type="entry name" value="Down syndrome cell adhesion molecule b"/>
    <property type="match status" value="1"/>
</dbReference>
<evidence type="ECO:0000313" key="16">
    <source>
        <dbReference type="EMBL" id="KAJ6643362.1"/>
    </source>
</evidence>
<dbReference type="GO" id="GO:0003676">
    <property type="term" value="F:nucleic acid binding"/>
    <property type="evidence" value="ECO:0007669"/>
    <property type="project" value="InterPro"/>
</dbReference>
<evidence type="ECO:0000313" key="17">
    <source>
        <dbReference type="Proteomes" id="UP001151699"/>
    </source>
</evidence>
<dbReference type="FunFam" id="2.60.40.10:FF:000028">
    <property type="entry name" value="Neuronal cell adhesion molecule"/>
    <property type="match status" value="1"/>
</dbReference>
<dbReference type="PROSITE" id="PS50158">
    <property type="entry name" value="ZF_CCHC"/>
    <property type="match status" value="1"/>
</dbReference>
<dbReference type="InterPro" id="IPR003961">
    <property type="entry name" value="FN3_dom"/>
</dbReference>
<feature type="domain" description="CCHC-type" evidence="13">
    <location>
        <begin position="1569"/>
        <end position="1584"/>
    </location>
</feature>
<keyword evidence="6 12" id="KW-1133">Transmembrane helix</keyword>
<sequence length="2145" mass="236499">MIFSISVVAQAYKVDIEVLAAPRGCTAIMRCVVPTFVKELVRVVSWVQEPAFYIYPSLQGDGKFHLLPTGELLIHNLEYNDRFPSYRCRTMHRLTRQVVVSSPGKVRMNDQKTIISPSIVEHTGHVSVAQDEGAVLLCVAQGCDSPEYRWYTHNGIEPLPVLSGPRIRLLGPILAIEAVTAEDGGTYKCSASNSGGEASAELRLTVATPLQVDIQPNFLSVHMAGSAEFRCIVTSNGATVSMQHITWFKDGRQLPNSGRIGDTLMITGVGREDKGMYQCVVRRQEGDTFQASAELQLGDAPPILLYSFIEQTLQPGPAVSLKCSAAGNPTPQVLWSLDGFPLPTNGRFMIGQYVTVHGDVISHVNISHVMVEDGGEYSCIAENRAGKVTHSARLNIYGLPYIRLIPKVTAVAGETLHLKCPVAGYPIEEIHWERGGRELPDDIRQKVQTDGSLVINPVQKTADSGVYTCWARNKQGHSARRSGEVTVIVPPKLSSFQSTTLLLNVGDRASLTCSVVKGDLPLTITWRKDGRPIDPSQHMSIKHVDQYNSILVIENLGSDHTGNYSCCVRNLAAEVENSQSLLVNGNHFYFLERKHHKKLGFCRKFILFLSLIFVSSFYSCIPVPPIIEPFSFQDGLAEGMRTRTVCGVSRGDAPLTLRWLKDHESLPLLLGVNITSLDQYSSLLSIPSLSASHSGDYTCVASNPAAEIKYTASLQVKVPPRWIVEPSDVSVERNRHITLHCQAQGVPTPTVVWKKATGSKSGDYEEVRERPYTKLLSNGSLLLQHVKEDREGFYLCQAHNGIGTGIGKVVQLKVNSSPYFSAPSRMVTVKKGDTANLQCEVNGDKPITVVWLRAGKHELNPSTNYRVSVKQESTPEGIVADIQITNVDSTDSGPYFCQASNLYGRDQQLVQLQVQEPPQSPSALEAAMISSRSVNLKWQPRGGDAAEVTKYIVEFMEMDRSWHQIELNPPQYTVLVEPLKPATKYAFRVIAEGPAGQSAPSQEIVITTEPQRPAGPPLSLNARPISSTEILVNWLPPLVELRHGDIQGYNIGYKSSTSSSSAYNFTSVSGDGEGGTGEIMLSGLAKYTRYTIVAQAFNQIGPGPLSEPATAQTLEDVPSRAPEDVRCAALTSQSLQISWQPPPDHHSNGLLQGYKLNFELVIDSMGSGSEIETRKTTALTTVLSGLKRYSNYSIQVLAYTRMGDGVMSNPTFCRTEEDAPEAPADIKVVVSSPQSLYVSWLPPTEPNGIITKYNLYTRVVNGREELNHEKRNLPSTQLYYEAKSLQAHIEYQFWVTASTRVGEGKSSRVATAITSNRVPAKIVSFGGPIVRAWRTSATLACTAVGKPRREWFKGDFPLRQGATHNVQLHDSGDLMLSNLQLSDSGNYSCTVDNGVGTDRLVYNVIVQVPPGPPFLYVTSATSSSILMHWKDSSNGNAPITEYTLHYRKNHGNLEEKQLSRHASSHELKSLLCGSVYQVYLTSTNKIGTSPASTNLHVRTQGQTPGIPIASTLLAPNSTSIVLRLHSWPDNGCPILYYVLQYRSISEGRDNEWILVSNALKPQRRRSPQCFNCGERDHLARDCTKGNSSSSRRNGKPVYRRGSALIGQAMTMIRLNRKMNEWILDSGASDHMSHERKWFRNFEKFGITIPVKIGNGDTIPALGCGDIMTYAFDGKKWNKKFVEDVLYVPDLHVNLFSTVKALDKDITLKANKNRCQLLMDGKTMVIGLRENQLFKLQLKARPPTTESPMYINDSEESIEAPATNESAEIIENVDLTSSTSSSENLNSTSTSRGANSDTFTISGLTPSTLYQLKMEAHNVAGTSGAEYTFVTLTKDGEPPPPELIQKGQRSHLFYADVNLLIPIIAAATGLILTLTCSIFCYKHRQSSRSHKETLENRQNNEAAQRERYYATIHKVALQNSEKIPETSEDISPYATFQLSEASTLAQPHHTGPANTLLHSFMYHERALQEGCASPPPAVLRQLHKSSPYYNITSKNRRRHSRKTEPETEESDSDQDPLTSRTESSNQIDAKMKHSIIYHGNQSSTSSDLSPMSEQKSLPRRGRSRGTMRGLLPLQIPDNTTGGIFHQMPIESGTPDRPELSEAECDIDTLKKLKLGMRSSLWSRPSGSGGQQHQQPTGHPSDYSIAV</sequence>
<dbReference type="Pfam" id="PF00098">
    <property type="entry name" value="zf-CCHC"/>
    <property type="match status" value="1"/>
</dbReference>
<dbReference type="PROSITE" id="PS50853">
    <property type="entry name" value="FN3"/>
    <property type="match status" value="6"/>
</dbReference>
<keyword evidence="17" id="KW-1185">Reference proteome</keyword>
<dbReference type="InterPro" id="IPR003598">
    <property type="entry name" value="Ig_sub2"/>
</dbReference>
<feature type="domain" description="Fibronectin type-III" evidence="15">
    <location>
        <begin position="917"/>
        <end position="1011"/>
    </location>
</feature>
<keyword evidence="5" id="KW-0130">Cell adhesion</keyword>
<dbReference type="InterPro" id="IPR036875">
    <property type="entry name" value="Znf_CCHC_sf"/>
</dbReference>
<dbReference type="FunFam" id="2.60.40.10:FF:001049">
    <property type="entry name" value="Down syndrome cell adhesion molecule-like protein Dscam2"/>
    <property type="match status" value="1"/>
</dbReference>
<dbReference type="InterPro" id="IPR036179">
    <property type="entry name" value="Ig-like_dom_sf"/>
</dbReference>
<protein>
    <submittedName>
        <fullName evidence="16">Down syndrome cell adhesion molecule-like protein Dscam2</fullName>
    </submittedName>
</protein>
<feature type="region of interest" description="Disordered" evidence="11">
    <location>
        <begin position="2038"/>
        <end position="2081"/>
    </location>
</feature>
<keyword evidence="3" id="KW-0732">Signal</keyword>
<keyword evidence="10" id="KW-0862">Zinc</keyword>
<dbReference type="GO" id="GO:0005886">
    <property type="term" value="C:plasma membrane"/>
    <property type="evidence" value="ECO:0007669"/>
    <property type="project" value="UniProtKB-SubCell"/>
</dbReference>
<dbReference type="FunFam" id="2.60.40.10:FF:001035">
    <property type="entry name" value="Down syndrome cell adhesion molecule-like protein Dscam2"/>
    <property type="match status" value="1"/>
</dbReference>
<feature type="compositionally biased region" description="Low complexity" evidence="11">
    <location>
        <begin position="1774"/>
        <end position="1790"/>
    </location>
</feature>
<feature type="domain" description="Fibronectin type-III" evidence="15">
    <location>
        <begin position="1016"/>
        <end position="1116"/>
    </location>
</feature>
<dbReference type="Pfam" id="PF07679">
    <property type="entry name" value="I-set"/>
    <property type="match status" value="4"/>
</dbReference>
<keyword evidence="9" id="KW-0393">Immunoglobulin domain</keyword>
<dbReference type="InterPro" id="IPR054722">
    <property type="entry name" value="PolX-like_BBD"/>
</dbReference>
<dbReference type="FunFam" id="2.60.40.10:FF:001118">
    <property type="entry name" value="Down syndrome cell adhesion molecule-like protein Dscam2"/>
    <property type="match status" value="1"/>
</dbReference>
<dbReference type="PROSITE" id="PS50835">
    <property type="entry name" value="IG_LIKE"/>
    <property type="match status" value="9"/>
</dbReference>
<dbReference type="GO" id="GO:0098609">
    <property type="term" value="P:cell-cell adhesion"/>
    <property type="evidence" value="ECO:0007669"/>
    <property type="project" value="TreeGrafter"/>
</dbReference>
<dbReference type="SMART" id="SM00343">
    <property type="entry name" value="ZnF_C2HC"/>
    <property type="match status" value="1"/>
</dbReference>
<comment type="caution">
    <text evidence="16">The sequence shown here is derived from an EMBL/GenBank/DDBJ whole genome shotgun (WGS) entry which is preliminary data.</text>
</comment>
<dbReference type="FunFam" id="2.60.40.10:FF:001180">
    <property type="entry name" value="Down syndrome cell adhesion molecule-like protein Dscam2"/>
    <property type="match status" value="1"/>
</dbReference>
<dbReference type="InterPro" id="IPR036116">
    <property type="entry name" value="FN3_sf"/>
</dbReference>
<evidence type="ECO:0000256" key="5">
    <source>
        <dbReference type="ARBA" id="ARBA00022889"/>
    </source>
</evidence>
<dbReference type="CDD" id="cd20956">
    <property type="entry name" value="IgI_4_Dscam"/>
    <property type="match status" value="1"/>
</dbReference>
<name>A0A9Q0S2V7_9DIPT</name>
<dbReference type="SMART" id="SM00408">
    <property type="entry name" value="IGc2"/>
    <property type="match status" value="9"/>
</dbReference>
<keyword evidence="2 12" id="KW-0812">Transmembrane</keyword>
<feature type="domain" description="Ig-like" evidence="14">
    <location>
        <begin position="625"/>
        <end position="715"/>
    </location>
</feature>
<proteinExistence type="predicted"/>
<feature type="domain" description="Fibronectin type-III" evidence="15">
    <location>
        <begin position="1222"/>
        <end position="1317"/>
    </location>
</feature>
<evidence type="ECO:0000256" key="6">
    <source>
        <dbReference type="ARBA" id="ARBA00022989"/>
    </source>
</evidence>
<dbReference type="SUPFAM" id="SSF57756">
    <property type="entry name" value="Retrovirus zinc finger-like domains"/>
    <property type="match status" value="1"/>
</dbReference>
<dbReference type="Gene3D" id="2.60.40.10">
    <property type="entry name" value="Immunoglobulins"/>
    <property type="match status" value="16"/>
</dbReference>
<dbReference type="FunFam" id="2.60.40.10:FF:002485">
    <property type="entry name" value="AGAP004902-PA-like protein"/>
    <property type="match status" value="1"/>
</dbReference>
<feature type="domain" description="Ig-like" evidence="14">
    <location>
        <begin position="400"/>
        <end position="486"/>
    </location>
</feature>
<keyword evidence="7 12" id="KW-0472">Membrane</keyword>
<evidence type="ECO:0000259" key="14">
    <source>
        <dbReference type="PROSITE" id="PS50835"/>
    </source>
</evidence>
<feature type="region of interest" description="Disordered" evidence="11">
    <location>
        <begin position="1773"/>
        <end position="1797"/>
    </location>
</feature>
<dbReference type="PANTHER" id="PTHR44170:SF56">
    <property type="entry name" value="FIBRONECTIN TYPE-III DOMAIN-CONTAINING PROTEIN"/>
    <property type="match status" value="1"/>
</dbReference>
<dbReference type="OrthoDB" id="5969272at2759"/>
<feature type="domain" description="Fibronectin type-III" evidence="15">
    <location>
        <begin position="1409"/>
        <end position="1502"/>
    </location>
</feature>
<feature type="compositionally biased region" description="Low complexity" evidence="11">
    <location>
        <begin position="2121"/>
        <end position="2139"/>
    </location>
</feature>
<feature type="domain" description="Fibronectin type-III" evidence="15">
    <location>
        <begin position="1741"/>
        <end position="1839"/>
    </location>
</feature>
<dbReference type="Pfam" id="PF00041">
    <property type="entry name" value="fn3"/>
    <property type="match status" value="5"/>
</dbReference>
<evidence type="ECO:0000256" key="8">
    <source>
        <dbReference type="ARBA" id="ARBA00023157"/>
    </source>
</evidence>
<feature type="domain" description="Ig-like" evidence="14">
    <location>
        <begin position="818"/>
        <end position="915"/>
    </location>
</feature>
<evidence type="ECO:0000256" key="7">
    <source>
        <dbReference type="ARBA" id="ARBA00023136"/>
    </source>
</evidence>
<dbReference type="CDD" id="cd00063">
    <property type="entry name" value="FN3"/>
    <property type="match status" value="5"/>
</dbReference>
<dbReference type="SMART" id="SM00409">
    <property type="entry name" value="IG"/>
    <property type="match status" value="10"/>
</dbReference>
<evidence type="ECO:0000256" key="9">
    <source>
        <dbReference type="ARBA" id="ARBA00023319"/>
    </source>
</evidence>
<dbReference type="InterPro" id="IPR003599">
    <property type="entry name" value="Ig_sub"/>
</dbReference>
<dbReference type="CDD" id="cd20954">
    <property type="entry name" value="IgI_7_Dscam"/>
    <property type="match status" value="1"/>
</dbReference>
<dbReference type="FunFam" id="2.60.40.10:FF:000017">
    <property type="entry name" value="Down syndrome cell adhesion molecule b"/>
    <property type="match status" value="1"/>
</dbReference>
<dbReference type="SMART" id="SM00060">
    <property type="entry name" value="FN3"/>
    <property type="match status" value="6"/>
</dbReference>
<dbReference type="GO" id="GO:0048812">
    <property type="term" value="P:neuron projection morphogenesis"/>
    <property type="evidence" value="ECO:0007669"/>
    <property type="project" value="UniProtKB-ARBA"/>
</dbReference>
<feature type="transmembrane region" description="Helical" evidence="12">
    <location>
        <begin position="1858"/>
        <end position="1880"/>
    </location>
</feature>
<dbReference type="GO" id="GO:0008270">
    <property type="term" value="F:zinc ion binding"/>
    <property type="evidence" value="ECO:0007669"/>
    <property type="project" value="UniProtKB-KW"/>
</dbReference>
<evidence type="ECO:0000256" key="4">
    <source>
        <dbReference type="ARBA" id="ARBA00022737"/>
    </source>
</evidence>
<dbReference type="PANTHER" id="PTHR44170">
    <property type="entry name" value="PROTEIN SIDEKICK"/>
    <property type="match status" value="1"/>
</dbReference>
<evidence type="ECO:0000259" key="15">
    <source>
        <dbReference type="PROSITE" id="PS50853"/>
    </source>
</evidence>
<evidence type="ECO:0000256" key="11">
    <source>
        <dbReference type="SAM" id="MobiDB-lite"/>
    </source>
</evidence>
<keyword evidence="10" id="KW-0863">Zinc-finger</keyword>
<evidence type="ECO:0000256" key="1">
    <source>
        <dbReference type="ARBA" id="ARBA00004479"/>
    </source>
</evidence>
<dbReference type="InterPro" id="IPR007110">
    <property type="entry name" value="Ig-like_dom"/>
</dbReference>
<dbReference type="SUPFAM" id="SSF49265">
    <property type="entry name" value="Fibronectin type III"/>
    <property type="match status" value="3"/>
</dbReference>
<feature type="region of interest" description="Disordered" evidence="11">
    <location>
        <begin position="1985"/>
        <end position="2025"/>
    </location>
</feature>
<dbReference type="SUPFAM" id="SSF48726">
    <property type="entry name" value="Immunoglobulin"/>
    <property type="match status" value="9"/>
</dbReference>
<comment type="subcellular location">
    <subcellularLocation>
        <location evidence="1">Membrane</location>
        <topology evidence="1">Single-pass type I membrane protein</topology>
    </subcellularLocation>
</comment>
<evidence type="ECO:0000259" key="13">
    <source>
        <dbReference type="PROSITE" id="PS50158"/>
    </source>
</evidence>
<evidence type="ECO:0000256" key="2">
    <source>
        <dbReference type="ARBA" id="ARBA00022692"/>
    </source>
</evidence>
<keyword evidence="10" id="KW-0479">Metal-binding</keyword>
<dbReference type="Proteomes" id="UP001151699">
    <property type="component" value="Chromosome B"/>
</dbReference>
<dbReference type="Pfam" id="PF25059">
    <property type="entry name" value="FN3_DSCAM-DSCAML_C"/>
    <property type="match status" value="2"/>
</dbReference>
<feature type="domain" description="Ig-like" evidence="14">
    <location>
        <begin position="117"/>
        <end position="205"/>
    </location>
</feature>
<feature type="domain" description="Ig-like" evidence="14">
    <location>
        <begin position="301"/>
        <end position="395"/>
    </location>
</feature>
<feature type="compositionally biased region" description="Polar residues" evidence="11">
    <location>
        <begin position="2038"/>
        <end position="2054"/>
    </location>
</feature>
<feature type="domain" description="Ig-like" evidence="14">
    <location>
        <begin position="209"/>
        <end position="296"/>
    </location>
</feature>
<accession>A0A9Q0S2V7</accession>
<evidence type="ECO:0000256" key="3">
    <source>
        <dbReference type="ARBA" id="ARBA00022729"/>
    </source>
</evidence>
<feature type="domain" description="Ig-like" evidence="14">
    <location>
        <begin position="491"/>
        <end position="582"/>
    </location>
</feature>
<dbReference type="InterPro" id="IPR056754">
    <property type="entry name" value="DSCAM/DSCAML_C"/>
</dbReference>
<dbReference type="InterPro" id="IPR001878">
    <property type="entry name" value="Znf_CCHC"/>
</dbReference>
<organism evidence="16 17">
    <name type="scientific">Pseudolycoriella hygida</name>
    <dbReference type="NCBI Taxonomy" id="35572"/>
    <lineage>
        <taxon>Eukaryota</taxon>
        <taxon>Metazoa</taxon>
        <taxon>Ecdysozoa</taxon>
        <taxon>Arthropoda</taxon>
        <taxon>Hexapoda</taxon>
        <taxon>Insecta</taxon>
        <taxon>Pterygota</taxon>
        <taxon>Neoptera</taxon>
        <taxon>Endopterygota</taxon>
        <taxon>Diptera</taxon>
        <taxon>Nematocera</taxon>
        <taxon>Sciaroidea</taxon>
        <taxon>Sciaridae</taxon>
        <taxon>Pseudolycoriella</taxon>
    </lineage>
</organism>
<dbReference type="Gene3D" id="4.10.60.10">
    <property type="entry name" value="Zinc finger, CCHC-type"/>
    <property type="match status" value="1"/>
</dbReference>
<dbReference type="Pfam" id="PF22936">
    <property type="entry name" value="Pol_BBD"/>
    <property type="match status" value="1"/>
</dbReference>
<dbReference type="FunFam" id="2.60.40.10:FF:000093">
    <property type="entry name" value="Down syndrome cell adhesion molecule, isoform B"/>
    <property type="match status" value="1"/>
</dbReference>
<feature type="region of interest" description="Disordered" evidence="11">
    <location>
        <begin position="2116"/>
        <end position="2145"/>
    </location>
</feature>
<keyword evidence="4" id="KW-0677">Repeat</keyword>